<reference evidence="2 3" key="1">
    <citation type="submission" date="2020-04" db="EMBL/GenBank/DDBJ databases">
        <title>Genomic insights into acetone-butanol-ethanol (ABE) fermentation by sequencing solventogenic clostridia strains.</title>
        <authorList>
            <person name="Brown S."/>
        </authorList>
    </citation>
    <scope>NUCLEOTIDE SEQUENCE [LARGE SCALE GENOMIC DNA]</scope>
    <source>
        <strain evidence="2 3">DJ011</strain>
    </source>
</reference>
<evidence type="ECO:0000313" key="2">
    <source>
        <dbReference type="EMBL" id="MBC2397038.1"/>
    </source>
</evidence>
<gene>
    <name evidence="2" type="ORF">HGG79_04475</name>
</gene>
<sequence length="153" mass="17497">MENNYNKNPNEIFESNIDSNKKDSSSNKGYTNEHTSDYYDKDTDDLIAKMALRIRSINLLREELIKLELNPKARLYFDNDVNPLLTTLLSLSATSLNLSTSSSLLSTSIIVHSKDSKIKDTINLIYSINEQCEDIYKVLKRKVKILMDISCNP</sequence>
<comment type="caution">
    <text evidence="2">The sequence shown here is derived from an EMBL/GenBank/DDBJ whole genome shotgun (WGS) entry which is preliminary data.</text>
</comment>
<evidence type="ECO:0000256" key="1">
    <source>
        <dbReference type="SAM" id="MobiDB-lite"/>
    </source>
</evidence>
<keyword evidence="3" id="KW-1185">Reference proteome</keyword>
<name>A0A923EAZ2_CLOTT</name>
<feature type="region of interest" description="Disordered" evidence="1">
    <location>
        <begin position="1"/>
        <end position="35"/>
    </location>
</feature>
<dbReference type="AlphaFoldDB" id="A0A923EAZ2"/>
<dbReference type="EMBL" id="JAAZWO010000004">
    <property type="protein sequence ID" value="MBC2397038.1"/>
    <property type="molecule type" value="Genomic_DNA"/>
</dbReference>
<accession>A0A923EAZ2</accession>
<evidence type="ECO:0000313" key="3">
    <source>
        <dbReference type="Proteomes" id="UP000563151"/>
    </source>
</evidence>
<dbReference type="Proteomes" id="UP000563151">
    <property type="component" value="Unassembled WGS sequence"/>
</dbReference>
<organism evidence="2 3">
    <name type="scientific">Clostridium tetanomorphum</name>
    <dbReference type="NCBI Taxonomy" id="1553"/>
    <lineage>
        <taxon>Bacteria</taxon>
        <taxon>Bacillati</taxon>
        <taxon>Bacillota</taxon>
        <taxon>Clostridia</taxon>
        <taxon>Eubacteriales</taxon>
        <taxon>Clostridiaceae</taxon>
        <taxon>Clostridium</taxon>
    </lineage>
</organism>
<proteinExistence type="predicted"/>
<dbReference type="RefSeq" id="WP_173680509.1">
    <property type="nucleotide sequence ID" value="NZ_JAAZWO010000004.1"/>
</dbReference>
<protein>
    <submittedName>
        <fullName evidence="2">Uncharacterized protein</fullName>
    </submittedName>
</protein>